<dbReference type="AlphaFoldDB" id="A0A1C3U1S5"/>
<dbReference type="OrthoDB" id="7570830at2"/>
<reference evidence="2" key="1">
    <citation type="submission" date="2016-08" db="EMBL/GenBank/DDBJ databases">
        <authorList>
            <person name="Varghese N."/>
            <person name="Submissions Spin"/>
        </authorList>
    </citation>
    <scope>NUCLEOTIDE SEQUENCE [LARGE SCALE GENOMIC DNA]</scope>
    <source>
        <strain evidence="2">CCBAU 57015</strain>
    </source>
</reference>
<dbReference type="EMBL" id="FMAC01000001">
    <property type="protein sequence ID" value="SCB09315.1"/>
    <property type="molecule type" value="Genomic_DNA"/>
</dbReference>
<protein>
    <recommendedName>
        <fullName evidence="3">DUF2190 family protein</fullName>
    </recommendedName>
</protein>
<sequence>MATYQTTYGNAPRKGLHGQIASEEKANKISRTVETAAGIKFGQPVQRGLADHGVAPFAAGGKFIGIAVLTPNVLPDVAPAGGYAQFVTGAFLTSGQMYVRAGGGVSDGDAVYYNPTTDAYVNAAGTGIVGPIPDCFFDTSGSNGDIVEISLKHRSA</sequence>
<organism evidence="1 2">
    <name type="scientific">Rhizobium hainanense</name>
    <dbReference type="NCBI Taxonomy" id="52131"/>
    <lineage>
        <taxon>Bacteria</taxon>
        <taxon>Pseudomonadati</taxon>
        <taxon>Pseudomonadota</taxon>
        <taxon>Alphaproteobacteria</taxon>
        <taxon>Hyphomicrobiales</taxon>
        <taxon>Rhizobiaceae</taxon>
        <taxon>Rhizobium/Agrobacterium group</taxon>
        <taxon>Rhizobium</taxon>
    </lineage>
</organism>
<gene>
    <name evidence="1" type="ORF">GA0061100_101471</name>
</gene>
<proteinExistence type="predicted"/>
<name>A0A1C3U1S5_9HYPH</name>
<dbReference type="Pfam" id="PF22758">
    <property type="entry name" value="Phage_cement"/>
    <property type="match status" value="1"/>
</dbReference>
<dbReference type="RefSeq" id="WP_075851001.1">
    <property type="nucleotide sequence ID" value="NZ_FMAC01000001.1"/>
</dbReference>
<dbReference type="STRING" id="52131.GA0061100_101471"/>
<keyword evidence="2" id="KW-1185">Reference proteome</keyword>
<dbReference type="Proteomes" id="UP000186228">
    <property type="component" value="Unassembled WGS sequence"/>
</dbReference>
<evidence type="ECO:0000313" key="2">
    <source>
        <dbReference type="Proteomes" id="UP000186228"/>
    </source>
</evidence>
<evidence type="ECO:0008006" key="3">
    <source>
        <dbReference type="Google" id="ProtNLM"/>
    </source>
</evidence>
<dbReference type="InterPro" id="IPR054438">
    <property type="entry name" value="Struct_cement_gp24/gp6"/>
</dbReference>
<accession>A0A1C3U1S5</accession>
<evidence type="ECO:0000313" key="1">
    <source>
        <dbReference type="EMBL" id="SCB09315.1"/>
    </source>
</evidence>